<dbReference type="RefSeq" id="WP_376839239.1">
    <property type="nucleotide sequence ID" value="NZ_JBHMAU010000038.1"/>
</dbReference>
<name>A0ABV5X015_9MICO</name>
<protein>
    <submittedName>
        <fullName evidence="3">C45 family autoproteolytic acyltransferase/hydrolase</fullName>
    </submittedName>
</protein>
<dbReference type="GO" id="GO:0016746">
    <property type="term" value="F:acyltransferase activity"/>
    <property type="evidence" value="ECO:0007669"/>
    <property type="project" value="UniProtKB-KW"/>
</dbReference>
<proteinExistence type="predicted"/>
<dbReference type="InterPro" id="IPR047794">
    <property type="entry name" value="C45_proenzyme-like"/>
</dbReference>
<keyword evidence="4" id="KW-1185">Reference proteome</keyword>
<feature type="region of interest" description="Disordered" evidence="1">
    <location>
        <begin position="1"/>
        <end position="36"/>
    </location>
</feature>
<accession>A0ABV5X015</accession>
<dbReference type="Proteomes" id="UP001589707">
    <property type="component" value="Unassembled WGS sequence"/>
</dbReference>
<sequence>MDPAQMFTQPLAPPAEATPRTLTISGGTPRERGQARGQAASADIARAVAGYSALFTACQIPLQAQRYASEASLTALQAWDPAQVEELRGVAEAAAETGAAFDGQPLELWHVGLVVARTEILTLAADPSAECSTVVYSAPGQTVGVQTWDWHAEFADLWHYQQVGAHTSSDAPDDAPSLAYAGFAEYGMLGKIGLNSAGVGVMLNILKNRDDAAGGVPVHAILAGVLNRARSVAEACAIIDSAHTTSSSIITVVGPDEAVMAEISPHRTSFLRSDTEVVALDGAPVTPGGPVQSPVRFPRGSSEGSGGYLIHTNHFIAVDQQEGALPLSGETNSVERIGLLSTRLHHHVAAAGAEDAVHPSTEQLQRLMCTGGDDAPVCKSPDLSLGFGEHAATLVSVAIDPNAGTIRMSPGSPADLFGTDGTGTSGPAAATSTGDPAAVASGTGTSGPAVTEFQVRDIPA</sequence>
<feature type="domain" description="Peptidase C45 hydrolase" evidence="2">
    <location>
        <begin position="142"/>
        <end position="354"/>
    </location>
</feature>
<dbReference type="Pfam" id="PF03417">
    <property type="entry name" value="AAT"/>
    <property type="match status" value="1"/>
</dbReference>
<comment type="caution">
    <text evidence="3">The sequence shown here is derived from an EMBL/GenBank/DDBJ whole genome shotgun (WGS) entry which is preliminary data.</text>
</comment>
<dbReference type="PANTHER" id="PTHR34180">
    <property type="entry name" value="PEPTIDASE C45"/>
    <property type="match status" value="1"/>
</dbReference>
<dbReference type="InterPro" id="IPR005079">
    <property type="entry name" value="Peptidase_C45_hydrolase"/>
</dbReference>
<keyword evidence="3" id="KW-0808">Transferase</keyword>
<reference evidence="3 4" key="1">
    <citation type="submission" date="2024-09" db="EMBL/GenBank/DDBJ databases">
        <authorList>
            <person name="Sun Q."/>
            <person name="Mori K."/>
        </authorList>
    </citation>
    <scope>NUCLEOTIDE SEQUENCE [LARGE SCALE GENOMIC DNA]</scope>
    <source>
        <strain evidence="3 4">JCM 11683</strain>
    </source>
</reference>
<dbReference type="Gene3D" id="3.60.60.10">
    <property type="entry name" value="Penicillin V Acylase, Chain A"/>
    <property type="match status" value="1"/>
</dbReference>
<keyword evidence="3" id="KW-0012">Acyltransferase</keyword>
<gene>
    <name evidence="3" type="ORF">ACFFN1_05145</name>
</gene>
<dbReference type="EMBL" id="JBHMAU010000038">
    <property type="protein sequence ID" value="MFB9775797.1"/>
    <property type="molecule type" value="Genomic_DNA"/>
</dbReference>
<evidence type="ECO:0000259" key="2">
    <source>
        <dbReference type="Pfam" id="PF03417"/>
    </source>
</evidence>
<feature type="region of interest" description="Disordered" evidence="1">
    <location>
        <begin position="410"/>
        <end position="449"/>
    </location>
</feature>
<dbReference type="PANTHER" id="PTHR34180:SF1">
    <property type="entry name" value="BETA-ALANYL-DOPAMINE_CARCININE HYDROLASE"/>
    <property type="match status" value="1"/>
</dbReference>
<feature type="compositionally biased region" description="Low complexity" evidence="1">
    <location>
        <begin position="425"/>
        <end position="435"/>
    </location>
</feature>
<evidence type="ECO:0000256" key="1">
    <source>
        <dbReference type="SAM" id="MobiDB-lite"/>
    </source>
</evidence>
<organism evidence="3 4">
    <name type="scientific">Brevibacterium otitidis</name>
    <dbReference type="NCBI Taxonomy" id="53364"/>
    <lineage>
        <taxon>Bacteria</taxon>
        <taxon>Bacillati</taxon>
        <taxon>Actinomycetota</taxon>
        <taxon>Actinomycetes</taxon>
        <taxon>Micrococcales</taxon>
        <taxon>Brevibacteriaceae</taxon>
        <taxon>Brevibacterium</taxon>
    </lineage>
</organism>
<dbReference type="InterPro" id="IPR047801">
    <property type="entry name" value="Peptidase_C45"/>
</dbReference>
<dbReference type="NCBIfam" id="NF040521">
    <property type="entry name" value="C45_proenzyme"/>
    <property type="match status" value="1"/>
</dbReference>
<evidence type="ECO:0000313" key="4">
    <source>
        <dbReference type="Proteomes" id="UP001589707"/>
    </source>
</evidence>
<evidence type="ECO:0000313" key="3">
    <source>
        <dbReference type="EMBL" id="MFB9775797.1"/>
    </source>
</evidence>